<dbReference type="PROSITE" id="PS50835">
    <property type="entry name" value="IG_LIKE"/>
    <property type="match status" value="1"/>
</dbReference>
<evidence type="ECO:0000313" key="6">
    <source>
        <dbReference type="Proteomes" id="UP000053309"/>
    </source>
</evidence>
<keyword evidence="3" id="KW-1280">Immunoglobulin</keyword>
<feature type="non-terminal residue" evidence="5">
    <location>
        <position position="66"/>
    </location>
</feature>
<keyword evidence="2" id="KW-1064">Adaptive immunity</keyword>
<name>A0A087V351_BALRE</name>
<dbReference type="InterPro" id="IPR050199">
    <property type="entry name" value="IgHV"/>
</dbReference>
<dbReference type="SMART" id="SM00406">
    <property type="entry name" value="IGv"/>
    <property type="match status" value="1"/>
</dbReference>
<keyword evidence="6" id="KW-1185">Reference proteome</keyword>
<evidence type="ECO:0000259" key="4">
    <source>
        <dbReference type="PROSITE" id="PS50835"/>
    </source>
</evidence>
<dbReference type="GO" id="GO:0019814">
    <property type="term" value="C:immunoglobulin complex"/>
    <property type="evidence" value="ECO:0007669"/>
    <property type="project" value="UniProtKB-KW"/>
</dbReference>
<dbReference type="InterPro" id="IPR036179">
    <property type="entry name" value="Ig-like_dom_sf"/>
</dbReference>
<keyword evidence="1" id="KW-0391">Immunity</keyword>
<dbReference type="PANTHER" id="PTHR23266">
    <property type="entry name" value="IMMUNOGLOBULIN HEAVY CHAIN"/>
    <property type="match status" value="1"/>
</dbReference>
<accession>A0A087V351</accession>
<dbReference type="InterPro" id="IPR013106">
    <property type="entry name" value="Ig_V-set"/>
</dbReference>
<evidence type="ECO:0000256" key="2">
    <source>
        <dbReference type="ARBA" id="ARBA00023130"/>
    </source>
</evidence>
<dbReference type="Gene3D" id="2.60.40.10">
    <property type="entry name" value="Immunoglobulins"/>
    <property type="match status" value="1"/>
</dbReference>
<dbReference type="AlphaFoldDB" id="A0A087V351"/>
<reference evidence="5 6" key="1">
    <citation type="submission" date="2014-04" db="EMBL/GenBank/DDBJ databases">
        <title>Genome evolution of avian class.</title>
        <authorList>
            <person name="Zhang G."/>
            <person name="Li C."/>
        </authorList>
    </citation>
    <scope>NUCLEOTIDE SEQUENCE [LARGE SCALE GENOMIC DNA]</scope>
    <source>
        <strain evidence="5">BGI_N312</strain>
    </source>
</reference>
<protein>
    <submittedName>
        <fullName evidence="5">Ig heavy chain V-III region KOL</fullName>
    </submittedName>
</protein>
<proteinExistence type="predicted"/>
<sequence>MVWVRQASGKVLEVIVGIWSDGSSPSYASSVKGRFTISRAHSQSTLNKLQMNSLRADDTATYYCAK</sequence>
<dbReference type="GO" id="GO:0002250">
    <property type="term" value="P:adaptive immune response"/>
    <property type="evidence" value="ECO:0007669"/>
    <property type="project" value="UniProtKB-KW"/>
</dbReference>
<dbReference type="InterPro" id="IPR007110">
    <property type="entry name" value="Ig-like_dom"/>
</dbReference>
<evidence type="ECO:0000313" key="5">
    <source>
        <dbReference type="EMBL" id="KFO07043.1"/>
    </source>
</evidence>
<dbReference type="GO" id="GO:0005576">
    <property type="term" value="C:extracellular region"/>
    <property type="evidence" value="ECO:0007669"/>
    <property type="project" value="UniProtKB-ARBA"/>
</dbReference>
<dbReference type="SUPFAM" id="SSF48726">
    <property type="entry name" value="Immunoglobulin"/>
    <property type="match status" value="1"/>
</dbReference>
<dbReference type="Proteomes" id="UP000053309">
    <property type="component" value="Unassembled WGS sequence"/>
</dbReference>
<feature type="domain" description="Ig-like" evidence="4">
    <location>
        <begin position="1"/>
        <end position="66"/>
    </location>
</feature>
<dbReference type="InterPro" id="IPR013783">
    <property type="entry name" value="Ig-like_fold"/>
</dbReference>
<organism evidence="5 6">
    <name type="scientific">Balearica regulorum gibbericeps</name>
    <name type="common">East African grey crowned-crane</name>
    <dbReference type="NCBI Taxonomy" id="100784"/>
    <lineage>
        <taxon>Eukaryota</taxon>
        <taxon>Metazoa</taxon>
        <taxon>Chordata</taxon>
        <taxon>Craniata</taxon>
        <taxon>Vertebrata</taxon>
        <taxon>Euteleostomi</taxon>
        <taxon>Archelosauria</taxon>
        <taxon>Archosauria</taxon>
        <taxon>Dinosauria</taxon>
        <taxon>Saurischia</taxon>
        <taxon>Theropoda</taxon>
        <taxon>Coelurosauria</taxon>
        <taxon>Aves</taxon>
        <taxon>Neognathae</taxon>
        <taxon>Neoaves</taxon>
        <taxon>Gruiformes</taxon>
        <taxon>Gruidae</taxon>
        <taxon>Balearica</taxon>
    </lineage>
</organism>
<dbReference type="EMBL" id="KL478065">
    <property type="protein sequence ID" value="KFO07043.1"/>
    <property type="molecule type" value="Genomic_DNA"/>
</dbReference>
<gene>
    <name evidence="5" type="ORF">N312_05683</name>
</gene>
<evidence type="ECO:0000256" key="3">
    <source>
        <dbReference type="ARBA" id="ARBA00043265"/>
    </source>
</evidence>
<evidence type="ECO:0000256" key="1">
    <source>
        <dbReference type="ARBA" id="ARBA00022859"/>
    </source>
</evidence>